<proteinExistence type="predicted"/>
<sequence length="126" mass="14341">MLMSSFIAWSLLLLRSCTYSCVIYAVISEVLTRDPRMFHTCIRRRLMCFTSPRKQTTSILRIQFAAHMTAQDMRRLSDGITSLPRPRIPRQGVGRPLHCQHLVDPGTAGPTATPYRHNVTKLHCAC</sequence>
<evidence type="ECO:0000313" key="2">
    <source>
        <dbReference type="EMBL" id="ORZ33536.1"/>
    </source>
</evidence>
<keyword evidence="3" id="KW-1185">Reference proteome</keyword>
<feature type="transmembrane region" description="Helical" evidence="1">
    <location>
        <begin position="6"/>
        <end position="27"/>
    </location>
</feature>
<dbReference type="AlphaFoldDB" id="A0A1Y2HG18"/>
<dbReference type="EMBL" id="MCFL01000035">
    <property type="protein sequence ID" value="ORZ33536.1"/>
    <property type="molecule type" value="Genomic_DNA"/>
</dbReference>
<organism evidence="2 3">
    <name type="scientific">Catenaria anguillulae PL171</name>
    <dbReference type="NCBI Taxonomy" id="765915"/>
    <lineage>
        <taxon>Eukaryota</taxon>
        <taxon>Fungi</taxon>
        <taxon>Fungi incertae sedis</taxon>
        <taxon>Blastocladiomycota</taxon>
        <taxon>Blastocladiomycetes</taxon>
        <taxon>Blastocladiales</taxon>
        <taxon>Catenariaceae</taxon>
        <taxon>Catenaria</taxon>
    </lineage>
</organism>
<keyword evidence="1" id="KW-0812">Transmembrane</keyword>
<evidence type="ECO:0000313" key="3">
    <source>
        <dbReference type="Proteomes" id="UP000193411"/>
    </source>
</evidence>
<keyword evidence="1" id="KW-0472">Membrane</keyword>
<keyword evidence="1" id="KW-1133">Transmembrane helix</keyword>
<name>A0A1Y2HG18_9FUNG</name>
<protein>
    <submittedName>
        <fullName evidence="2">Uncharacterized protein</fullName>
    </submittedName>
</protein>
<evidence type="ECO:0000256" key="1">
    <source>
        <dbReference type="SAM" id="Phobius"/>
    </source>
</evidence>
<accession>A0A1Y2HG18</accession>
<reference evidence="2 3" key="1">
    <citation type="submission" date="2016-07" db="EMBL/GenBank/DDBJ databases">
        <title>Pervasive Adenine N6-methylation of Active Genes in Fungi.</title>
        <authorList>
            <consortium name="DOE Joint Genome Institute"/>
            <person name="Mondo S.J."/>
            <person name="Dannebaum R.O."/>
            <person name="Kuo R.C."/>
            <person name="Labutti K."/>
            <person name="Haridas S."/>
            <person name="Kuo A."/>
            <person name="Salamov A."/>
            <person name="Ahrendt S.R."/>
            <person name="Lipzen A."/>
            <person name="Sullivan W."/>
            <person name="Andreopoulos W.B."/>
            <person name="Clum A."/>
            <person name="Lindquist E."/>
            <person name="Daum C."/>
            <person name="Ramamoorthy G.K."/>
            <person name="Gryganskyi A."/>
            <person name="Culley D."/>
            <person name="Magnuson J.K."/>
            <person name="James T.Y."/>
            <person name="O'Malley M.A."/>
            <person name="Stajich J.E."/>
            <person name="Spatafora J.W."/>
            <person name="Visel A."/>
            <person name="Grigoriev I.V."/>
        </authorList>
    </citation>
    <scope>NUCLEOTIDE SEQUENCE [LARGE SCALE GENOMIC DNA]</scope>
    <source>
        <strain evidence="2 3">PL171</strain>
    </source>
</reference>
<comment type="caution">
    <text evidence="2">The sequence shown here is derived from an EMBL/GenBank/DDBJ whole genome shotgun (WGS) entry which is preliminary data.</text>
</comment>
<gene>
    <name evidence="2" type="ORF">BCR44DRAFT_207505</name>
</gene>
<dbReference type="Proteomes" id="UP000193411">
    <property type="component" value="Unassembled WGS sequence"/>
</dbReference>